<keyword evidence="11" id="KW-0443">Lipid metabolism</keyword>
<sequence>MTILFVFILVLFIGCSIGESPRFYSSDTLGNGATLYQEGYLGATNDAYFAIMQRDGNLVVYTSRDFSPVNAQWSSNSTGKGQEPFRLIMQDSGNLLIRDAKNQLIWSTRTAGKGVKPHYLVMQIDRNLVLYDGHHQPIWASNTTKCFTISFCAFSLLTVPLTVFFLSWFWSSKFILSVSLVYCYWLYFDRRTDSHGGRWSDWLRRCSIWTHWTQYFPLTLIKSKDLDPNRNYIFGYHPHGVAAIGALGNFGTDATHFSSLFPGIRPHLMLLKIQFFNPFTRDLLLGLGACCVSRHSCEYLLSGKCGQGNALVIIIGGRREVRLTRNNTMILYLKSRKGFIQLALKYGASIVPVISFGENELYERRTFFGLIPNGIPWGLLFMGHIPLRRQVVTVVGKPIHVVQTDDPTPSDIEQLHQDYIHAVEQLFVENKDKYKLGHVKLEII</sequence>
<comment type="pathway">
    <text evidence="2">Glycerolipid metabolism; triacylglycerol biosynthesis.</text>
</comment>
<keyword evidence="10 14" id="KW-1133">Transmembrane helix</keyword>
<evidence type="ECO:0000313" key="18">
    <source>
        <dbReference type="Proteomes" id="UP000663887"/>
    </source>
</evidence>
<evidence type="ECO:0000256" key="12">
    <source>
        <dbReference type="ARBA" id="ARBA00023136"/>
    </source>
</evidence>
<evidence type="ECO:0000313" key="17">
    <source>
        <dbReference type="EMBL" id="CAF2143748.1"/>
    </source>
</evidence>
<organism evidence="17 18">
    <name type="scientific">Rotaria magnacalcarata</name>
    <dbReference type="NCBI Taxonomy" id="392030"/>
    <lineage>
        <taxon>Eukaryota</taxon>
        <taxon>Metazoa</taxon>
        <taxon>Spiralia</taxon>
        <taxon>Gnathifera</taxon>
        <taxon>Rotifera</taxon>
        <taxon>Eurotatoria</taxon>
        <taxon>Bdelloidea</taxon>
        <taxon>Philodinida</taxon>
        <taxon>Philodinidae</taxon>
        <taxon>Rotaria</taxon>
    </lineage>
</organism>
<dbReference type="EMBL" id="CAJNRG010012853">
    <property type="protein sequence ID" value="CAF2143748.1"/>
    <property type="molecule type" value="Genomic_DNA"/>
</dbReference>
<dbReference type="SMART" id="SM00108">
    <property type="entry name" value="B_lectin"/>
    <property type="match status" value="1"/>
</dbReference>
<evidence type="ECO:0000256" key="7">
    <source>
        <dbReference type="ARBA" id="ARBA00022692"/>
    </source>
</evidence>
<dbReference type="AlphaFoldDB" id="A0A816XAI8"/>
<dbReference type="Proteomes" id="UP000663887">
    <property type="component" value="Unassembled WGS sequence"/>
</dbReference>
<dbReference type="GO" id="GO:0019432">
    <property type="term" value="P:triglyceride biosynthetic process"/>
    <property type="evidence" value="ECO:0007669"/>
    <property type="project" value="TreeGrafter"/>
</dbReference>
<keyword evidence="8" id="KW-0319">Glycerol metabolism</keyword>
<dbReference type="CDD" id="cd00028">
    <property type="entry name" value="B_lectin"/>
    <property type="match status" value="1"/>
</dbReference>
<evidence type="ECO:0000259" key="16">
    <source>
        <dbReference type="PROSITE" id="PS50927"/>
    </source>
</evidence>
<dbReference type="GO" id="GO:0006071">
    <property type="term" value="P:glycerol metabolic process"/>
    <property type="evidence" value="ECO:0007669"/>
    <property type="project" value="UniProtKB-KW"/>
</dbReference>
<keyword evidence="12 14" id="KW-0472">Membrane</keyword>
<comment type="pathway">
    <text evidence="3">Lipid metabolism.</text>
</comment>
<dbReference type="GO" id="GO:0005789">
    <property type="term" value="C:endoplasmic reticulum membrane"/>
    <property type="evidence" value="ECO:0007669"/>
    <property type="project" value="UniProtKB-SubCell"/>
</dbReference>
<protein>
    <recommendedName>
        <fullName evidence="14">Acyltransferase</fullName>
        <ecNumber evidence="14">2.3.1.-</ecNumber>
    </recommendedName>
</protein>
<dbReference type="InterPro" id="IPR036426">
    <property type="entry name" value="Bulb-type_lectin_dom_sf"/>
</dbReference>
<comment type="similarity">
    <text evidence="4 14">Belongs to the diacylglycerol acyltransferase family.</text>
</comment>
<evidence type="ECO:0000256" key="1">
    <source>
        <dbReference type="ARBA" id="ARBA00004477"/>
    </source>
</evidence>
<name>A0A816XAI8_9BILA</name>
<keyword evidence="13" id="KW-0012">Acyltransferase</keyword>
<dbReference type="GO" id="GO:0004144">
    <property type="term" value="F:diacylglycerol O-acyltransferase activity"/>
    <property type="evidence" value="ECO:0007669"/>
    <property type="project" value="TreeGrafter"/>
</dbReference>
<keyword evidence="5" id="KW-0444">Lipid biosynthesis</keyword>
<keyword evidence="15" id="KW-0732">Signal</keyword>
<dbReference type="PANTHER" id="PTHR12317">
    <property type="entry name" value="DIACYLGLYCEROL O-ACYLTRANSFERASE"/>
    <property type="match status" value="1"/>
</dbReference>
<evidence type="ECO:0000256" key="5">
    <source>
        <dbReference type="ARBA" id="ARBA00022516"/>
    </source>
</evidence>
<feature type="domain" description="Bulb-type lectin" evidence="16">
    <location>
        <begin position="26"/>
        <end position="143"/>
    </location>
</feature>
<dbReference type="Pfam" id="PF03982">
    <property type="entry name" value="DAGAT"/>
    <property type="match status" value="1"/>
</dbReference>
<dbReference type="EC" id="2.3.1.-" evidence="14"/>
<evidence type="ECO:0000256" key="15">
    <source>
        <dbReference type="SAM" id="SignalP"/>
    </source>
</evidence>
<evidence type="ECO:0000256" key="6">
    <source>
        <dbReference type="ARBA" id="ARBA00022679"/>
    </source>
</evidence>
<keyword evidence="7 14" id="KW-0812">Transmembrane</keyword>
<reference evidence="17" key="1">
    <citation type="submission" date="2021-02" db="EMBL/GenBank/DDBJ databases">
        <authorList>
            <person name="Nowell W R."/>
        </authorList>
    </citation>
    <scope>NUCLEOTIDE SEQUENCE</scope>
</reference>
<comment type="caution">
    <text evidence="14">Lacks conserved residue(s) required for the propagation of feature annotation.</text>
</comment>
<evidence type="ECO:0000256" key="11">
    <source>
        <dbReference type="ARBA" id="ARBA00023098"/>
    </source>
</evidence>
<feature type="transmembrane region" description="Helical" evidence="14">
    <location>
        <begin position="147"/>
        <end position="170"/>
    </location>
</feature>
<evidence type="ECO:0000256" key="4">
    <source>
        <dbReference type="ARBA" id="ARBA00005420"/>
    </source>
</evidence>
<evidence type="ECO:0000256" key="3">
    <source>
        <dbReference type="ARBA" id="ARBA00005189"/>
    </source>
</evidence>
<comment type="caution">
    <text evidence="17">The sequence shown here is derived from an EMBL/GenBank/DDBJ whole genome shotgun (WGS) entry which is preliminary data.</text>
</comment>
<dbReference type="InterPro" id="IPR001480">
    <property type="entry name" value="Bulb-type_lectin_dom"/>
</dbReference>
<proteinExistence type="inferred from homology"/>
<feature type="signal peptide" evidence="15">
    <location>
        <begin position="1"/>
        <end position="18"/>
    </location>
</feature>
<dbReference type="InterPro" id="IPR007130">
    <property type="entry name" value="DAGAT"/>
</dbReference>
<evidence type="ECO:0000256" key="10">
    <source>
        <dbReference type="ARBA" id="ARBA00022989"/>
    </source>
</evidence>
<evidence type="ECO:0000256" key="2">
    <source>
        <dbReference type="ARBA" id="ARBA00004771"/>
    </source>
</evidence>
<keyword evidence="9 14" id="KW-0256">Endoplasmic reticulum</keyword>
<dbReference type="SUPFAM" id="SSF51110">
    <property type="entry name" value="alpha-D-mannose-specific plant lectins"/>
    <property type="match status" value="1"/>
</dbReference>
<comment type="subcellular location">
    <subcellularLocation>
        <location evidence="1 14">Endoplasmic reticulum membrane</location>
        <topology evidence="1 14">Multi-pass membrane protein</topology>
    </subcellularLocation>
</comment>
<feature type="chain" id="PRO_5032769076" description="Acyltransferase" evidence="15">
    <location>
        <begin position="19"/>
        <end position="444"/>
    </location>
</feature>
<evidence type="ECO:0000256" key="14">
    <source>
        <dbReference type="RuleBase" id="RU367023"/>
    </source>
</evidence>
<evidence type="ECO:0000256" key="9">
    <source>
        <dbReference type="ARBA" id="ARBA00022824"/>
    </source>
</evidence>
<dbReference type="Gene3D" id="2.90.10.30">
    <property type="match status" value="1"/>
</dbReference>
<dbReference type="PANTHER" id="PTHR12317:SF0">
    <property type="entry name" value="ACYLTRANSFERASE"/>
    <property type="match status" value="1"/>
</dbReference>
<gene>
    <name evidence="17" type="ORF">XDN619_LOCUS27239</name>
</gene>
<evidence type="ECO:0000256" key="8">
    <source>
        <dbReference type="ARBA" id="ARBA00022798"/>
    </source>
</evidence>
<accession>A0A816XAI8</accession>
<dbReference type="PROSITE" id="PS50927">
    <property type="entry name" value="BULB_LECTIN"/>
    <property type="match status" value="1"/>
</dbReference>
<evidence type="ECO:0000256" key="13">
    <source>
        <dbReference type="ARBA" id="ARBA00023315"/>
    </source>
</evidence>
<keyword evidence="6 14" id="KW-0808">Transferase</keyword>
<dbReference type="CDD" id="cd07987">
    <property type="entry name" value="LPLAT_MGAT-like"/>
    <property type="match status" value="1"/>
</dbReference>
<dbReference type="Gene3D" id="2.90.10.10">
    <property type="entry name" value="Bulb-type lectin domain"/>
    <property type="match status" value="1"/>
</dbReference>